<comment type="caution">
    <text evidence="1">The sequence shown here is derived from an EMBL/GenBank/DDBJ whole genome shotgun (WGS) entry which is preliminary data.</text>
</comment>
<dbReference type="RefSeq" id="WP_191703513.1">
    <property type="nucleotide sequence ID" value="NZ_JACSPW010000005.1"/>
</dbReference>
<evidence type="ECO:0000313" key="2">
    <source>
        <dbReference type="Proteomes" id="UP000600565"/>
    </source>
</evidence>
<dbReference type="InterPro" id="IPR025234">
    <property type="entry name" value="YjzH-like"/>
</dbReference>
<proteinExistence type="predicted"/>
<organism evidence="1 2">
    <name type="scientific">Solibacillus merdavium</name>
    <dbReference type="NCBI Taxonomy" id="2762218"/>
    <lineage>
        <taxon>Bacteria</taxon>
        <taxon>Bacillati</taxon>
        <taxon>Bacillota</taxon>
        <taxon>Bacilli</taxon>
        <taxon>Bacillales</taxon>
        <taxon>Caryophanaceae</taxon>
        <taxon>Solibacillus</taxon>
    </lineage>
</organism>
<dbReference type="EMBL" id="JACSPW010000005">
    <property type="protein sequence ID" value="MBD8032828.1"/>
    <property type="molecule type" value="Genomic_DNA"/>
</dbReference>
<dbReference type="Pfam" id="PF13783">
    <property type="entry name" value="DUF4177"/>
    <property type="match status" value="1"/>
</dbReference>
<sequence length="66" mass="7763">MYEYKFIQIELKQGLMKATAKEDYREIVNEEAKNGWRLVQIFAPSVVGYGSAENFELIFEKEINKN</sequence>
<gene>
    <name evidence="1" type="ORF">H9632_07090</name>
</gene>
<accession>A0ABR8XLM2</accession>
<name>A0ABR8XLM2_9BACL</name>
<dbReference type="Proteomes" id="UP000600565">
    <property type="component" value="Unassembled WGS sequence"/>
</dbReference>
<evidence type="ECO:0000313" key="1">
    <source>
        <dbReference type="EMBL" id="MBD8032828.1"/>
    </source>
</evidence>
<protein>
    <submittedName>
        <fullName evidence="1">DUF4177 domain-containing protein</fullName>
    </submittedName>
</protein>
<keyword evidence="2" id="KW-1185">Reference proteome</keyword>
<reference evidence="1 2" key="1">
    <citation type="submission" date="2020-08" db="EMBL/GenBank/DDBJ databases">
        <title>A Genomic Blueprint of the Chicken Gut Microbiome.</title>
        <authorList>
            <person name="Gilroy R."/>
            <person name="Ravi A."/>
            <person name="Getino M."/>
            <person name="Pursley I."/>
            <person name="Horton D.L."/>
            <person name="Alikhan N.-F."/>
            <person name="Baker D."/>
            <person name="Gharbi K."/>
            <person name="Hall N."/>
            <person name="Watson M."/>
            <person name="Adriaenssens E.M."/>
            <person name="Foster-Nyarko E."/>
            <person name="Jarju S."/>
            <person name="Secka A."/>
            <person name="Antonio M."/>
            <person name="Oren A."/>
            <person name="Chaudhuri R."/>
            <person name="La Ragione R.M."/>
            <person name="Hildebrand F."/>
            <person name="Pallen M.J."/>
        </authorList>
    </citation>
    <scope>NUCLEOTIDE SEQUENCE [LARGE SCALE GENOMIC DNA]</scope>
    <source>
        <strain evidence="1 2">Sa1YVA6</strain>
    </source>
</reference>